<reference evidence="2 3" key="1">
    <citation type="submission" date="2018-03" db="EMBL/GenBank/DDBJ databases">
        <title>Bioinformatic expansion and discovery of thiopeptide antibiotics.</title>
        <authorList>
            <person name="Schwalen C.J."/>
            <person name="Hudson G.A."/>
            <person name="Mitchell D.A."/>
        </authorList>
    </citation>
    <scope>NUCLEOTIDE SEQUENCE [LARGE SCALE GENOMIC DNA]</scope>
    <source>
        <strain evidence="2 3">ATCC 21389</strain>
    </source>
</reference>
<evidence type="ECO:0008006" key="4">
    <source>
        <dbReference type="Google" id="ProtNLM"/>
    </source>
</evidence>
<gene>
    <name evidence="2" type="ORF">C7C46_20910</name>
</gene>
<evidence type="ECO:0000256" key="1">
    <source>
        <dbReference type="SAM" id="SignalP"/>
    </source>
</evidence>
<dbReference type="AlphaFoldDB" id="A0A2V4P2A1"/>
<dbReference type="Proteomes" id="UP000248039">
    <property type="component" value="Unassembled WGS sequence"/>
</dbReference>
<sequence>MLRMSRTTRLAARPVAVAAMAFAVLATGAASAFAETYVLRDSSPTMVTGSAGLCSMNRYEIEGYNGASHEYAQGTASLAGGTACWVFIRQSKDGGATYTQSDLVWVPANGSASTPVYYDGPGYWDQVCVQVQRGTWCDGWY</sequence>
<organism evidence="2 3">
    <name type="scientific">Streptomyces tateyamensis</name>
    <dbReference type="NCBI Taxonomy" id="565073"/>
    <lineage>
        <taxon>Bacteria</taxon>
        <taxon>Bacillati</taxon>
        <taxon>Actinomycetota</taxon>
        <taxon>Actinomycetes</taxon>
        <taxon>Kitasatosporales</taxon>
        <taxon>Streptomycetaceae</taxon>
        <taxon>Streptomyces</taxon>
    </lineage>
</organism>
<protein>
    <recommendedName>
        <fullName evidence="4">Spore-associated protein A</fullName>
    </recommendedName>
</protein>
<keyword evidence="3" id="KW-1185">Reference proteome</keyword>
<comment type="caution">
    <text evidence="2">The sequence shown here is derived from an EMBL/GenBank/DDBJ whole genome shotgun (WGS) entry which is preliminary data.</text>
</comment>
<feature type="chain" id="PRO_5016027632" description="Spore-associated protein A" evidence="1">
    <location>
        <begin position="35"/>
        <end position="141"/>
    </location>
</feature>
<accession>A0A2V4P2A1</accession>
<keyword evidence="1" id="KW-0732">Signal</keyword>
<evidence type="ECO:0000313" key="2">
    <source>
        <dbReference type="EMBL" id="PYC76859.1"/>
    </source>
</evidence>
<evidence type="ECO:0000313" key="3">
    <source>
        <dbReference type="Proteomes" id="UP000248039"/>
    </source>
</evidence>
<dbReference type="EMBL" id="PYBW01000080">
    <property type="protein sequence ID" value="PYC76859.1"/>
    <property type="molecule type" value="Genomic_DNA"/>
</dbReference>
<name>A0A2V4P2A1_9ACTN</name>
<feature type="signal peptide" evidence="1">
    <location>
        <begin position="1"/>
        <end position="34"/>
    </location>
</feature>
<proteinExistence type="predicted"/>